<dbReference type="RefSeq" id="WP_143019288.1">
    <property type="nucleotide sequence ID" value="NZ_FNGG01000003.1"/>
</dbReference>
<keyword evidence="1" id="KW-0540">Nuclease</keyword>
<name>A0A1H5MS56_9FLAO</name>
<proteinExistence type="predicted"/>
<dbReference type="GO" id="GO:0004519">
    <property type="term" value="F:endonuclease activity"/>
    <property type="evidence" value="ECO:0007669"/>
    <property type="project" value="UniProtKB-KW"/>
</dbReference>
<organism evidence="1 2">
    <name type="scientific">Salinimicrobium catena</name>
    <dbReference type="NCBI Taxonomy" id="390640"/>
    <lineage>
        <taxon>Bacteria</taxon>
        <taxon>Pseudomonadati</taxon>
        <taxon>Bacteroidota</taxon>
        <taxon>Flavobacteriia</taxon>
        <taxon>Flavobacteriales</taxon>
        <taxon>Flavobacteriaceae</taxon>
        <taxon>Salinimicrobium</taxon>
    </lineage>
</organism>
<dbReference type="Proteomes" id="UP000199448">
    <property type="component" value="Unassembled WGS sequence"/>
</dbReference>
<keyword evidence="1" id="KW-0269">Exonuclease</keyword>
<evidence type="ECO:0000313" key="1">
    <source>
        <dbReference type="EMBL" id="SEE92199.1"/>
    </source>
</evidence>
<gene>
    <name evidence="1" type="ORF">SAMN04488034_10375</name>
</gene>
<reference evidence="1 2" key="1">
    <citation type="submission" date="2016-10" db="EMBL/GenBank/DDBJ databases">
        <authorList>
            <person name="de Groot N.N."/>
        </authorList>
    </citation>
    <scope>NUCLEOTIDE SEQUENCE [LARGE SCALE GENOMIC DNA]</scope>
    <source>
        <strain evidence="1 2">DSM 23553</strain>
    </source>
</reference>
<keyword evidence="1" id="KW-0378">Hydrolase</keyword>
<dbReference type="SUPFAM" id="SSF56219">
    <property type="entry name" value="DNase I-like"/>
    <property type="match status" value="1"/>
</dbReference>
<dbReference type="EMBL" id="FNUG01000003">
    <property type="protein sequence ID" value="SEE92199.1"/>
    <property type="molecule type" value="Genomic_DNA"/>
</dbReference>
<dbReference type="AlphaFoldDB" id="A0A1H5MS56"/>
<protein>
    <submittedName>
        <fullName evidence="1">Endonuclease/Exonuclease/phosphatase family protein</fullName>
    </submittedName>
</protein>
<sequence>MKIASYNIENIFHRDSSLVKRTLNESINMWVEEFEQLMCKSPRGGNEIARMRELSFLLGFHKSAFEPFVVMRRKAGELYLRKKNFQPENRAVPMSGWSGWVKVNSKPIYDQAVQNKARVIAEINPDILILQEVEDRQSLLDFNKHYLPEGVRFSNILMIDGNDREGRGLALMTKEGYEVTSINSYANVRRNGKFLFDKDVQEYNVTCPKGYQLSVFGLHLQDVIMHKESGDEIRKQQARKVREIVMKELQNGKNIVVAGTLNKPSYCDSLSPVLRETELKDVKRHISFNVDLDEGKDAEYFSLGAYRMGVNLKQKDYLLSSPQIFSKIKRSGLNRKGIWPERKRQWTCYDTLHGQAHQASSHPALWMEF</sequence>
<dbReference type="InterPro" id="IPR036691">
    <property type="entry name" value="Endo/exonu/phosph_ase_sf"/>
</dbReference>
<dbReference type="GO" id="GO:0004527">
    <property type="term" value="F:exonuclease activity"/>
    <property type="evidence" value="ECO:0007669"/>
    <property type="project" value="UniProtKB-KW"/>
</dbReference>
<accession>A0A1H5MS56</accession>
<dbReference type="Gene3D" id="3.60.10.10">
    <property type="entry name" value="Endonuclease/exonuclease/phosphatase"/>
    <property type="match status" value="1"/>
</dbReference>
<dbReference type="STRING" id="390640.SAMN04488034_10375"/>
<keyword evidence="1" id="KW-0255">Endonuclease</keyword>
<evidence type="ECO:0000313" key="2">
    <source>
        <dbReference type="Proteomes" id="UP000199448"/>
    </source>
</evidence>
<dbReference type="OrthoDB" id="1398885at2"/>
<keyword evidence="2" id="KW-1185">Reference proteome</keyword>